<accession>A0A1Z5HSG2</accession>
<comment type="caution">
    <text evidence="1">The sequence shown here is derived from an EMBL/GenBank/DDBJ whole genome shotgun (WGS) entry which is preliminary data.</text>
</comment>
<gene>
    <name evidence="1" type="ORF">KKC1_16200</name>
</gene>
<protein>
    <submittedName>
        <fullName evidence="1">Uncharacterized protein</fullName>
    </submittedName>
</protein>
<name>A0A1Z5HSG2_9FIRM</name>
<proteinExistence type="predicted"/>
<sequence length="26" mass="3164">MFWSQREKICRETEKAGQMLIEKASY</sequence>
<organism evidence="1 2">
    <name type="scientific">Calderihabitans maritimus</name>
    <dbReference type="NCBI Taxonomy" id="1246530"/>
    <lineage>
        <taxon>Bacteria</taxon>
        <taxon>Bacillati</taxon>
        <taxon>Bacillota</taxon>
        <taxon>Clostridia</taxon>
        <taxon>Neomoorellales</taxon>
        <taxon>Calderihabitantaceae</taxon>
        <taxon>Calderihabitans</taxon>
    </lineage>
</organism>
<dbReference type="Proteomes" id="UP000197032">
    <property type="component" value="Unassembled WGS sequence"/>
</dbReference>
<keyword evidence="2" id="KW-1185">Reference proteome</keyword>
<reference evidence="2" key="1">
    <citation type="journal article" date="2017" name="Appl. Environ. Microbiol.">
        <title>Genomic analysis of Calderihabitans maritimus KKC1, a thermophilic hydrogenogenic carboxydotrophic bacterium isolated from marine sediment.</title>
        <authorList>
            <person name="Omae K."/>
            <person name="Yoneda Y."/>
            <person name="Fukuyama Y."/>
            <person name="Yoshida T."/>
            <person name="Sako Y."/>
        </authorList>
    </citation>
    <scope>NUCLEOTIDE SEQUENCE [LARGE SCALE GENOMIC DNA]</scope>
    <source>
        <strain evidence="2">KKC1</strain>
    </source>
</reference>
<dbReference type="EMBL" id="BDGJ01000081">
    <property type="protein sequence ID" value="GAW92466.1"/>
    <property type="molecule type" value="Genomic_DNA"/>
</dbReference>
<evidence type="ECO:0000313" key="2">
    <source>
        <dbReference type="Proteomes" id="UP000197032"/>
    </source>
</evidence>
<evidence type="ECO:0000313" key="1">
    <source>
        <dbReference type="EMBL" id="GAW92466.1"/>
    </source>
</evidence>
<dbReference type="AlphaFoldDB" id="A0A1Z5HSG2"/>